<dbReference type="Proteomes" id="UP000184330">
    <property type="component" value="Unassembled WGS sequence"/>
</dbReference>
<keyword evidence="4 6" id="KW-0472">Membrane</keyword>
<feature type="transmembrane region" description="Helical" evidence="6">
    <location>
        <begin position="149"/>
        <end position="170"/>
    </location>
</feature>
<comment type="similarity">
    <text evidence="5">Belongs to the SAT4 family.</text>
</comment>
<accession>A0A1L7XCP4</accession>
<evidence type="ECO:0000256" key="4">
    <source>
        <dbReference type="ARBA" id="ARBA00023136"/>
    </source>
</evidence>
<evidence type="ECO:0000259" key="7">
    <source>
        <dbReference type="Pfam" id="PF20684"/>
    </source>
</evidence>
<evidence type="ECO:0000313" key="9">
    <source>
        <dbReference type="Proteomes" id="UP000184330"/>
    </source>
</evidence>
<feature type="transmembrane region" description="Helical" evidence="6">
    <location>
        <begin position="41"/>
        <end position="60"/>
    </location>
</feature>
<dbReference type="PANTHER" id="PTHR33048:SF47">
    <property type="entry name" value="INTEGRAL MEMBRANE PROTEIN-RELATED"/>
    <property type="match status" value="1"/>
</dbReference>
<evidence type="ECO:0000313" key="8">
    <source>
        <dbReference type="EMBL" id="CZR62788.1"/>
    </source>
</evidence>
<comment type="subcellular location">
    <subcellularLocation>
        <location evidence="1">Membrane</location>
        <topology evidence="1">Multi-pass membrane protein</topology>
    </subcellularLocation>
</comment>
<evidence type="ECO:0000256" key="5">
    <source>
        <dbReference type="ARBA" id="ARBA00038359"/>
    </source>
</evidence>
<feature type="domain" description="Rhodopsin" evidence="7">
    <location>
        <begin position="26"/>
        <end position="137"/>
    </location>
</feature>
<evidence type="ECO:0000256" key="6">
    <source>
        <dbReference type="SAM" id="Phobius"/>
    </source>
</evidence>
<dbReference type="STRING" id="576137.A0A1L7XCP4"/>
<dbReference type="InterPro" id="IPR052337">
    <property type="entry name" value="SAT4-like"/>
</dbReference>
<feature type="domain" description="Rhodopsin" evidence="7">
    <location>
        <begin position="151"/>
        <end position="221"/>
    </location>
</feature>
<evidence type="ECO:0000256" key="1">
    <source>
        <dbReference type="ARBA" id="ARBA00004141"/>
    </source>
</evidence>
<dbReference type="GO" id="GO:0016020">
    <property type="term" value="C:membrane"/>
    <property type="evidence" value="ECO:0007669"/>
    <property type="project" value="UniProtKB-SubCell"/>
</dbReference>
<dbReference type="AlphaFoldDB" id="A0A1L7XCP4"/>
<dbReference type="EMBL" id="FJOG01000021">
    <property type="protein sequence ID" value="CZR62788.1"/>
    <property type="molecule type" value="Genomic_DNA"/>
</dbReference>
<proteinExistence type="inferred from homology"/>
<feature type="transmembrane region" description="Helical" evidence="6">
    <location>
        <begin position="6"/>
        <end position="29"/>
    </location>
</feature>
<reference evidence="8 9" key="1">
    <citation type="submission" date="2016-03" db="EMBL/GenBank/DDBJ databases">
        <authorList>
            <person name="Ploux O."/>
        </authorList>
    </citation>
    <scope>NUCLEOTIDE SEQUENCE [LARGE SCALE GENOMIC DNA]</scope>
    <source>
        <strain evidence="8 9">UAMH 11012</strain>
    </source>
</reference>
<evidence type="ECO:0000256" key="3">
    <source>
        <dbReference type="ARBA" id="ARBA00022989"/>
    </source>
</evidence>
<dbReference type="Pfam" id="PF20684">
    <property type="entry name" value="Fung_rhodopsin"/>
    <property type="match status" value="2"/>
</dbReference>
<dbReference type="OrthoDB" id="444631at2759"/>
<keyword evidence="3 6" id="KW-1133">Transmembrane helix</keyword>
<protein>
    <recommendedName>
        <fullName evidence="7">Rhodopsin domain-containing protein</fullName>
    </recommendedName>
</protein>
<name>A0A1L7XCP4_9HELO</name>
<organism evidence="8 9">
    <name type="scientific">Phialocephala subalpina</name>
    <dbReference type="NCBI Taxonomy" id="576137"/>
    <lineage>
        <taxon>Eukaryota</taxon>
        <taxon>Fungi</taxon>
        <taxon>Dikarya</taxon>
        <taxon>Ascomycota</taxon>
        <taxon>Pezizomycotina</taxon>
        <taxon>Leotiomycetes</taxon>
        <taxon>Helotiales</taxon>
        <taxon>Mollisiaceae</taxon>
        <taxon>Phialocephala</taxon>
        <taxon>Phialocephala fortinii species complex</taxon>
    </lineage>
</organism>
<keyword evidence="2 6" id="KW-0812">Transmembrane</keyword>
<feature type="transmembrane region" description="Helical" evidence="6">
    <location>
        <begin position="118"/>
        <end position="143"/>
    </location>
</feature>
<sequence length="322" mass="35125">MEDKRPLIIGLNSALMALSTITIATRLLTRRFIIKHIGPDDVLILIAFILALTVSSLYILSARYGEGLHIQYLQPANVPAYTQVILLTGFFYGLCQMFIKLSYLAFYLRIAPDSVYRAILYVSIAFVTAFGISTSISYLYFLFPFCGVYIRIGLAGVFALGLIVLVASVARLEALVNLLSVPAYKSDNTWDSVDSMIWSSVEIHLGLLLSCTAAFKALIQKYLPGFLGSTRSARHTHSQIGFSTSTHGGRYVLQSRNPNEPDFKTATRASVTEVDKTGSQEHIIDVLEMDAFETTNSIHSASKASTDGGAFGGHSIAVAVST</sequence>
<gene>
    <name evidence="8" type="ORF">PAC_12685</name>
</gene>
<evidence type="ECO:0000256" key="2">
    <source>
        <dbReference type="ARBA" id="ARBA00022692"/>
    </source>
</evidence>
<keyword evidence="9" id="KW-1185">Reference proteome</keyword>
<dbReference type="PANTHER" id="PTHR33048">
    <property type="entry name" value="PTH11-LIKE INTEGRAL MEMBRANE PROTEIN (AFU_ORTHOLOGUE AFUA_5G11245)"/>
    <property type="match status" value="1"/>
</dbReference>
<feature type="transmembrane region" description="Helical" evidence="6">
    <location>
        <begin position="80"/>
        <end position="106"/>
    </location>
</feature>
<dbReference type="InterPro" id="IPR049326">
    <property type="entry name" value="Rhodopsin_dom_fungi"/>
</dbReference>